<name>A0A931MFB8_9BACT</name>
<keyword evidence="1" id="KW-0732">Signal</keyword>
<dbReference type="PROSITE" id="PS51257">
    <property type="entry name" value="PROKAR_LIPOPROTEIN"/>
    <property type="match status" value="1"/>
</dbReference>
<reference evidence="2" key="1">
    <citation type="submission" date="2020-11" db="EMBL/GenBank/DDBJ databases">
        <title>Bacterial whole genome sequence for Panacibacter sp. DH6.</title>
        <authorList>
            <person name="Le V."/>
            <person name="Ko S."/>
            <person name="Ahn C.-Y."/>
            <person name="Oh H.-M."/>
        </authorList>
    </citation>
    <scope>NUCLEOTIDE SEQUENCE</scope>
    <source>
        <strain evidence="2">DH6</strain>
    </source>
</reference>
<dbReference type="EMBL" id="JADWYR010000008">
    <property type="protein sequence ID" value="MBG9378819.1"/>
    <property type="molecule type" value="Genomic_DNA"/>
</dbReference>
<gene>
    <name evidence="2" type="ORF">I5907_21480</name>
</gene>
<proteinExistence type="predicted"/>
<feature type="chain" id="PRO_5037449961" description="DUF4837 family protein" evidence="1">
    <location>
        <begin position="22"/>
        <end position="324"/>
    </location>
</feature>
<evidence type="ECO:0000256" key="1">
    <source>
        <dbReference type="SAM" id="SignalP"/>
    </source>
</evidence>
<evidence type="ECO:0008006" key="4">
    <source>
        <dbReference type="Google" id="ProtNLM"/>
    </source>
</evidence>
<comment type="caution">
    <text evidence="2">The sequence shown here is derived from an EMBL/GenBank/DDBJ whole genome shotgun (WGS) entry which is preliminary data.</text>
</comment>
<keyword evidence="3" id="KW-1185">Reference proteome</keyword>
<feature type="signal peptide" evidence="1">
    <location>
        <begin position="1"/>
        <end position="21"/>
    </location>
</feature>
<dbReference type="Proteomes" id="UP000628448">
    <property type="component" value="Unassembled WGS sequence"/>
</dbReference>
<dbReference type="AlphaFoldDB" id="A0A931MFB8"/>
<evidence type="ECO:0000313" key="2">
    <source>
        <dbReference type="EMBL" id="MBG9378819.1"/>
    </source>
</evidence>
<protein>
    <recommendedName>
        <fullName evidence="4">DUF4837 family protein</fullName>
    </recommendedName>
</protein>
<evidence type="ECO:0000313" key="3">
    <source>
        <dbReference type="Proteomes" id="UP000628448"/>
    </source>
</evidence>
<sequence length="324" mass="36611">MRQLKLLFGILLLLSCRAAKAQNDFKIPDQVSISKTASYQQFPGTRVFVEAPKNYELEKQLIRFQKNENTFFQIIESPLTNFAVKKAELVKGFEDAVNTGKIPKEYYKKEFKLDTYDAVLYYGRDNKPNLEQIVLCFGDKDFSVMALGEIPANDKSSRQEVLKALLSLYVDKTIKVDPTALASYSLDVSNTEFQYAGNISQMYYYTIGGKGDPANNPFENEIMVMTLPAMKDKVILKYYAIDMIGRYKLSGMQITAYKGSDTILNGNYAYAITFNGSLKGKSNSVYQIVTGDDQSSLLFVGSAYSRQEELMNQIKTIAKTLRTK</sequence>
<accession>A0A931MFB8</accession>
<dbReference type="RefSeq" id="WP_196992924.1">
    <property type="nucleotide sequence ID" value="NZ_JADWYR010000008.1"/>
</dbReference>
<organism evidence="2 3">
    <name type="scientific">Panacibacter microcysteis</name>
    <dbReference type="NCBI Taxonomy" id="2793269"/>
    <lineage>
        <taxon>Bacteria</taxon>
        <taxon>Pseudomonadati</taxon>
        <taxon>Bacteroidota</taxon>
        <taxon>Chitinophagia</taxon>
        <taxon>Chitinophagales</taxon>
        <taxon>Chitinophagaceae</taxon>
        <taxon>Panacibacter</taxon>
    </lineage>
</organism>